<accession>A0A2P2NTV2</accession>
<sequence length="64" mass="6833">MSGPWASEPDGGRSFFYSFVCKEIHHTHAEPVVPGEVPDSVLNTLNSGATLGMVSQLDPGQYAI</sequence>
<dbReference type="AlphaFoldDB" id="A0A2P2NTV2"/>
<proteinExistence type="predicted"/>
<organism evidence="1">
    <name type="scientific">Rhizophora mucronata</name>
    <name type="common">Asiatic mangrove</name>
    <dbReference type="NCBI Taxonomy" id="61149"/>
    <lineage>
        <taxon>Eukaryota</taxon>
        <taxon>Viridiplantae</taxon>
        <taxon>Streptophyta</taxon>
        <taxon>Embryophyta</taxon>
        <taxon>Tracheophyta</taxon>
        <taxon>Spermatophyta</taxon>
        <taxon>Magnoliopsida</taxon>
        <taxon>eudicotyledons</taxon>
        <taxon>Gunneridae</taxon>
        <taxon>Pentapetalae</taxon>
        <taxon>rosids</taxon>
        <taxon>fabids</taxon>
        <taxon>Malpighiales</taxon>
        <taxon>Rhizophoraceae</taxon>
        <taxon>Rhizophora</taxon>
    </lineage>
</organism>
<name>A0A2P2NTV2_RHIMU</name>
<protein>
    <submittedName>
        <fullName evidence="1">Uncharacterized protein</fullName>
    </submittedName>
</protein>
<dbReference type="EMBL" id="GGEC01065411">
    <property type="protein sequence ID" value="MBX45895.1"/>
    <property type="molecule type" value="Transcribed_RNA"/>
</dbReference>
<reference evidence="1" key="1">
    <citation type="submission" date="2018-02" db="EMBL/GenBank/DDBJ databases">
        <title>Rhizophora mucronata_Transcriptome.</title>
        <authorList>
            <person name="Meera S.P."/>
            <person name="Sreeshan A."/>
            <person name="Augustine A."/>
        </authorList>
    </citation>
    <scope>NUCLEOTIDE SEQUENCE</scope>
    <source>
        <tissue evidence="1">Leaf</tissue>
    </source>
</reference>
<evidence type="ECO:0000313" key="1">
    <source>
        <dbReference type="EMBL" id="MBX45895.1"/>
    </source>
</evidence>